<name>A0A8J3NXL0_9ACTN</name>
<organism evidence="1 2">
    <name type="scientific">Catellatospora citrea</name>
    <dbReference type="NCBI Taxonomy" id="53366"/>
    <lineage>
        <taxon>Bacteria</taxon>
        <taxon>Bacillati</taxon>
        <taxon>Actinomycetota</taxon>
        <taxon>Actinomycetes</taxon>
        <taxon>Micromonosporales</taxon>
        <taxon>Micromonosporaceae</taxon>
        <taxon>Catellatospora</taxon>
    </lineage>
</organism>
<dbReference type="AlphaFoldDB" id="A0A8J3NXL0"/>
<reference evidence="1 2" key="1">
    <citation type="submission" date="2021-01" db="EMBL/GenBank/DDBJ databases">
        <title>Whole genome shotgun sequence of Catellatospora citrea NBRC 14495.</title>
        <authorList>
            <person name="Komaki H."/>
            <person name="Tamura T."/>
        </authorList>
    </citation>
    <scope>NUCLEOTIDE SEQUENCE [LARGE SCALE GENOMIC DNA]</scope>
    <source>
        <strain evidence="1 2">NBRC 14495</strain>
    </source>
</reference>
<accession>A0A8J3NXL0</accession>
<comment type="caution">
    <text evidence="1">The sequence shown here is derived from an EMBL/GenBank/DDBJ whole genome shotgun (WGS) entry which is preliminary data.</text>
</comment>
<evidence type="ECO:0000313" key="1">
    <source>
        <dbReference type="EMBL" id="GIF96565.1"/>
    </source>
</evidence>
<protein>
    <submittedName>
        <fullName evidence="1">Uncharacterized protein</fullName>
    </submittedName>
</protein>
<keyword evidence="2" id="KW-1185">Reference proteome</keyword>
<dbReference type="EMBL" id="BONH01000005">
    <property type="protein sequence ID" value="GIF96565.1"/>
    <property type="molecule type" value="Genomic_DNA"/>
</dbReference>
<gene>
    <name evidence="1" type="ORF">Cci01nite_16590</name>
</gene>
<dbReference type="Proteomes" id="UP000659904">
    <property type="component" value="Unassembled WGS sequence"/>
</dbReference>
<sequence>MATKDQQVKRVVEGLALGVLAQGVHAVSSAKLDLEFAFNFAWRRWSQASRFPSIAGHDAGNLFWIGMGKSEGRRSTPAAWRCGRWSEPYIFYDGWTVDECLELVADERASGEDWKEFGQLYVSYFKPDKLRFDVDPDR</sequence>
<proteinExistence type="predicted"/>
<dbReference type="RefSeq" id="WP_147433011.1">
    <property type="nucleotide sequence ID" value="NZ_BONH01000005.1"/>
</dbReference>
<evidence type="ECO:0000313" key="2">
    <source>
        <dbReference type="Proteomes" id="UP000659904"/>
    </source>
</evidence>